<keyword evidence="3" id="KW-0812">Transmembrane</keyword>
<feature type="compositionally biased region" description="Low complexity" evidence="2">
    <location>
        <begin position="753"/>
        <end position="765"/>
    </location>
</feature>
<dbReference type="AlphaFoldDB" id="A0A6S6QSX7"/>
<evidence type="ECO:0000256" key="1">
    <source>
        <dbReference type="SAM" id="Coils"/>
    </source>
</evidence>
<evidence type="ECO:0000313" key="5">
    <source>
        <dbReference type="Proteomes" id="UP000515317"/>
    </source>
</evidence>
<evidence type="ECO:0000256" key="2">
    <source>
        <dbReference type="SAM" id="MobiDB-lite"/>
    </source>
</evidence>
<evidence type="ECO:0000256" key="3">
    <source>
        <dbReference type="SAM" id="Phobius"/>
    </source>
</evidence>
<feature type="transmembrane region" description="Helical" evidence="3">
    <location>
        <begin position="34"/>
        <end position="55"/>
    </location>
</feature>
<sequence length="847" mass="92573">MTGRTGPAPTPKPEGTRFLDDVVRRAQAALLWEGIWPPLAATGVVLLVFLTLSWLGLFVELPPLLRVVAVFLFGAGLFATLFPLVKLALPERREALARIDRESAARHRPATALTDPLANTSDDSVTRALWAAHRNRVQRDAEDLRAGYAAPHLAERDPRALRFLAILLAFVAFVSAGEDRGTRTLSAFDWRSPAGGVPPRLDAWIAPPPYTGRPPVFLTQTRPEDGAAALEDNEADTVHTVPFGSVLVVRTSGGEADIMAPGARLLKADEKAPTAPGAPRSTPGEGVSERRFVLERDTTVTVDPAGGEDRIWRFTVLADAPPQIAFRAPPRTNQNGALVLDYNMEDDYGVANARALVTRRDVSKTIDHAPRPLYGPPEIKLALPQGRARSGDALTNLDLVEHPWAGTPVAMTLLARDEPGQEGRSEALDTVLPARRFTQPLARALIEQRRHLALDAERRADVLNALDALSLYPDRFTTDAGAYLGLRTAHSRLFYASSDDDMRGVVDYLWEIAITLEDGDLPGLQSELKQAEQNLRDALERNASDEEIKKLMDELRAALGKFMEEMARRMQQQPGMQAQLPPGAKLLTPDDLKRMLDRMEDLARGGNKQAAQNLLSELREMLNNLQTAQPGGEMDEGSEAAAKALDELGKMIREQSELRDKTFRQRQPGQQEPGNKADGSNPSQLGDLGKEQGGLKSRLEELLKELEGKGLEGDPSLGDAGEEMGAAEGHLGKGDANRAFNAQGRALEALRKGAQGMADKMMQGQQGQGQGQAGQPGSRGQPSAQEDTDPLGRPTRARRYDPGSNVRIPGEIEAQRARRVLEELRRRIGDPSRPQLELDYLERLLRD</sequence>
<keyword evidence="3" id="KW-0472">Membrane</keyword>
<organism evidence="4 5">
    <name type="scientific">Terrihabitans soli</name>
    <dbReference type="NCBI Taxonomy" id="708113"/>
    <lineage>
        <taxon>Bacteria</taxon>
        <taxon>Pseudomonadati</taxon>
        <taxon>Pseudomonadota</taxon>
        <taxon>Alphaproteobacteria</taxon>
        <taxon>Hyphomicrobiales</taxon>
        <taxon>Terrihabitans</taxon>
    </lineage>
</organism>
<dbReference type="Pfam" id="PF13779">
    <property type="entry name" value="DUF4175"/>
    <property type="match status" value="1"/>
</dbReference>
<dbReference type="Proteomes" id="UP000515317">
    <property type="component" value="Chromosome"/>
</dbReference>
<keyword evidence="3" id="KW-1133">Transmembrane helix</keyword>
<dbReference type="KEGG" id="tso:IZ6_02930"/>
<keyword evidence="1" id="KW-0175">Coiled coil</keyword>
<reference evidence="4 5" key="1">
    <citation type="submission" date="2020-08" db="EMBL/GenBank/DDBJ databases">
        <title>Genome sequence of Rhizobiales bacterium strain IZ6.</title>
        <authorList>
            <person name="Nakai R."/>
            <person name="Naganuma T."/>
        </authorList>
    </citation>
    <scope>NUCLEOTIDE SEQUENCE [LARGE SCALE GENOMIC DNA]</scope>
    <source>
        <strain evidence="4 5">IZ6</strain>
    </source>
</reference>
<gene>
    <name evidence="4" type="ORF">IZ6_02930</name>
</gene>
<dbReference type="NCBIfam" id="TIGR02302">
    <property type="entry name" value="aProt_lowcomp"/>
    <property type="match status" value="1"/>
</dbReference>
<feature type="transmembrane region" description="Helical" evidence="3">
    <location>
        <begin position="67"/>
        <end position="89"/>
    </location>
</feature>
<dbReference type="EMBL" id="AP023361">
    <property type="protein sequence ID" value="BCJ89558.1"/>
    <property type="molecule type" value="Genomic_DNA"/>
</dbReference>
<proteinExistence type="predicted"/>
<accession>A0A6S6QSX7</accession>
<dbReference type="InterPro" id="IPR012683">
    <property type="entry name" value="CHP02302_TM"/>
</dbReference>
<protein>
    <submittedName>
        <fullName evidence="4">TIGR02302 family protein</fullName>
    </submittedName>
</protein>
<feature type="region of interest" description="Disordered" evidence="2">
    <location>
        <begin position="269"/>
        <end position="289"/>
    </location>
</feature>
<feature type="compositionally biased region" description="Polar residues" evidence="2">
    <location>
        <begin position="665"/>
        <end position="684"/>
    </location>
</feature>
<feature type="compositionally biased region" description="Basic and acidic residues" evidence="2">
    <location>
        <begin position="697"/>
        <end position="712"/>
    </location>
</feature>
<feature type="region of interest" description="Disordered" evidence="2">
    <location>
        <begin position="657"/>
        <end position="814"/>
    </location>
</feature>
<feature type="coiled-coil region" evidence="1">
    <location>
        <begin position="521"/>
        <end position="561"/>
    </location>
</feature>
<name>A0A6S6QSX7_9HYPH</name>
<dbReference type="RefSeq" id="WP_225873966.1">
    <property type="nucleotide sequence ID" value="NZ_AP023361.1"/>
</dbReference>
<keyword evidence="5" id="KW-1185">Reference proteome</keyword>
<feature type="transmembrane region" description="Helical" evidence="3">
    <location>
        <begin position="160"/>
        <end position="177"/>
    </location>
</feature>
<evidence type="ECO:0000313" key="4">
    <source>
        <dbReference type="EMBL" id="BCJ89558.1"/>
    </source>
</evidence>